<dbReference type="EMBL" id="VSSQ01091626">
    <property type="protein sequence ID" value="MPN37136.1"/>
    <property type="molecule type" value="Genomic_DNA"/>
</dbReference>
<evidence type="ECO:0000313" key="2">
    <source>
        <dbReference type="EMBL" id="MPN37136.1"/>
    </source>
</evidence>
<sequence length="107" mass="11736">MHPGVHRQVDDGHQGGDEDDEDRNAHLVADRLADDRDQDVGHHQYRRRCQPHAQAVGAAGGYRHGRTQRQHLGEDDVLLPEAVLDDGSVVVVAHDPLPAVMSCLRAA</sequence>
<proteinExistence type="predicted"/>
<evidence type="ECO:0000256" key="1">
    <source>
        <dbReference type="SAM" id="MobiDB-lite"/>
    </source>
</evidence>
<feature type="compositionally biased region" description="Basic and acidic residues" evidence="1">
    <location>
        <begin position="7"/>
        <end position="16"/>
    </location>
</feature>
<feature type="region of interest" description="Disordered" evidence="1">
    <location>
        <begin position="1"/>
        <end position="46"/>
    </location>
</feature>
<comment type="caution">
    <text evidence="2">The sequence shown here is derived from an EMBL/GenBank/DDBJ whole genome shotgun (WGS) entry which is preliminary data.</text>
</comment>
<dbReference type="AlphaFoldDB" id="A0A645HF03"/>
<reference evidence="2" key="1">
    <citation type="submission" date="2019-08" db="EMBL/GenBank/DDBJ databases">
        <authorList>
            <person name="Kucharzyk K."/>
            <person name="Murdoch R.W."/>
            <person name="Higgins S."/>
            <person name="Loffler F."/>
        </authorList>
    </citation>
    <scope>NUCLEOTIDE SEQUENCE</scope>
</reference>
<name>A0A645HF03_9ZZZZ</name>
<protein>
    <submittedName>
        <fullName evidence="2">Uncharacterized protein</fullName>
    </submittedName>
</protein>
<feature type="compositionally biased region" description="Basic and acidic residues" evidence="1">
    <location>
        <begin position="23"/>
        <end position="42"/>
    </location>
</feature>
<gene>
    <name evidence="2" type="ORF">SDC9_184652</name>
</gene>
<accession>A0A645HF03</accession>
<organism evidence="2">
    <name type="scientific">bioreactor metagenome</name>
    <dbReference type="NCBI Taxonomy" id="1076179"/>
    <lineage>
        <taxon>unclassified sequences</taxon>
        <taxon>metagenomes</taxon>
        <taxon>ecological metagenomes</taxon>
    </lineage>
</organism>